<organism evidence="2 3">
    <name type="scientific">Buddleja alternifolia</name>
    <dbReference type="NCBI Taxonomy" id="168488"/>
    <lineage>
        <taxon>Eukaryota</taxon>
        <taxon>Viridiplantae</taxon>
        <taxon>Streptophyta</taxon>
        <taxon>Embryophyta</taxon>
        <taxon>Tracheophyta</taxon>
        <taxon>Spermatophyta</taxon>
        <taxon>Magnoliopsida</taxon>
        <taxon>eudicotyledons</taxon>
        <taxon>Gunneridae</taxon>
        <taxon>Pentapetalae</taxon>
        <taxon>asterids</taxon>
        <taxon>lamiids</taxon>
        <taxon>Lamiales</taxon>
        <taxon>Scrophulariaceae</taxon>
        <taxon>Buddlejeae</taxon>
        <taxon>Buddleja</taxon>
    </lineage>
</organism>
<comment type="caution">
    <text evidence="2">The sequence shown here is derived from an EMBL/GenBank/DDBJ whole genome shotgun (WGS) entry which is preliminary data.</text>
</comment>
<accession>A0AAV6WZS9</accession>
<keyword evidence="3" id="KW-1185">Reference proteome</keyword>
<dbReference type="AlphaFoldDB" id="A0AAV6WZS9"/>
<feature type="transmembrane region" description="Helical" evidence="1">
    <location>
        <begin position="97"/>
        <end position="121"/>
    </location>
</feature>
<dbReference type="PANTHER" id="PTHR33133">
    <property type="entry name" value="OS08G0107100 PROTEIN-RELATED"/>
    <property type="match status" value="1"/>
</dbReference>
<protein>
    <submittedName>
        <fullName evidence="2">Uncharacterized protein</fullName>
    </submittedName>
</protein>
<gene>
    <name evidence="2" type="ORF">BUALT_Bualt12G0073100</name>
</gene>
<evidence type="ECO:0000313" key="3">
    <source>
        <dbReference type="Proteomes" id="UP000826271"/>
    </source>
</evidence>
<keyword evidence="1" id="KW-0812">Transmembrane</keyword>
<keyword evidence="1" id="KW-1133">Transmembrane helix</keyword>
<sequence>MATPTLMSPNMFILGLSVLFGGVAYVFYLYLSSVWLLGLVVSVVGEESCGIEALGKSAKIIKGQKVNGFLLNIVLNLVSLGVYLGSKMITSEKICGLFLVNCSCLVKILTFVAYTVLYFWAKESHGQEIELNLSNVEYGKLPTTPFVNDVA</sequence>
<name>A0AAV6WZS9_9LAMI</name>
<evidence type="ECO:0000313" key="2">
    <source>
        <dbReference type="EMBL" id="KAG8372505.1"/>
    </source>
</evidence>
<feature type="transmembrane region" description="Helical" evidence="1">
    <location>
        <begin position="12"/>
        <end position="31"/>
    </location>
</feature>
<keyword evidence="1" id="KW-0472">Membrane</keyword>
<reference evidence="2" key="1">
    <citation type="submission" date="2019-10" db="EMBL/GenBank/DDBJ databases">
        <authorList>
            <person name="Zhang R."/>
            <person name="Pan Y."/>
            <person name="Wang J."/>
            <person name="Ma R."/>
            <person name="Yu S."/>
        </authorList>
    </citation>
    <scope>NUCLEOTIDE SEQUENCE</scope>
    <source>
        <strain evidence="2">LA-IB0</strain>
        <tissue evidence="2">Leaf</tissue>
    </source>
</reference>
<evidence type="ECO:0000256" key="1">
    <source>
        <dbReference type="SAM" id="Phobius"/>
    </source>
</evidence>
<proteinExistence type="predicted"/>
<dbReference type="PANTHER" id="PTHR33133:SF1">
    <property type="entry name" value="EXPRESSED PROTEIN-RELATED"/>
    <property type="match status" value="1"/>
</dbReference>
<dbReference type="EMBL" id="WHWC01000012">
    <property type="protein sequence ID" value="KAG8372505.1"/>
    <property type="molecule type" value="Genomic_DNA"/>
</dbReference>
<feature type="transmembrane region" description="Helical" evidence="1">
    <location>
        <begin position="66"/>
        <end position="85"/>
    </location>
</feature>
<dbReference type="Proteomes" id="UP000826271">
    <property type="component" value="Unassembled WGS sequence"/>
</dbReference>